<proteinExistence type="predicted"/>
<sequence length="118" mass="13379">MRAFGCLPQCSSFSTLGSSTATKLRMRGDRFLHFAQQTQLMLISVSIDVKRHVRRRENISHTHTSHFTSARIYGRWCQGSSCMIADAFHATPLLPQFQHVSVEHCETITVATIPPLHR</sequence>
<dbReference type="Proteomes" id="UP000051952">
    <property type="component" value="Unassembled WGS sequence"/>
</dbReference>
<evidence type="ECO:0000313" key="2">
    <source>
        <dbReference type="Proteomes" id="UP000051952"/>
    </source>
</evidence>
<dbReference type="VEuPathDB" id="TriTrypDB:BSAL_34025"/>
<dbReference type="AlphaFoldDB" id="A0A0S4JNG5"/>
<accession>A0A0S4JNG5</accession>
<dbReference type="EMBL" id="CYKH01001969">
    <property type="protein sequence ID" value="CUG91766.1"/>
    <property type="molecule type" value="Genomic_DNA"/>
</dbReference>
<evidence type="ECO:0000313" key="1">
    <source>
        <dbReference type="EMBL" id="CUG91766.1"/>
    </source>
</evidence>
<keyword evidence="2" id="KW-1185">Reference proteome</keyword>
<reference evidence="2" key="1">
    <citation type="submission" date="2015-09" db="EMBL/GenBank/DDBJ databases">
        <authorList>
            <consortium name="Pathogen Informatics"/>
        </authorList>
    </citation>
    <scope>NUCLEOTIDE SEQUENCE [LARGE SCALE GENOMIC DNA]</scope>
    <source>
        <strain evidence="2">Lake Konstanz</strain>
    </source>
</reference>
<protein>
    <submittedName>
        <fullName evidence="1">Uncharacterized protein</fullName>
    </submittedName>
</protein>
<name>A0A0S4JNG5_BODSA</name>
<organism evidence="1 2">
    <name type="scientific">Bodo saltans</name>
    <name type="common">Flagellated protozoan</name>
    <dbReference type="NCBI Taxonomy" id="75058"/>
    <lineage>
        <taxon>Eukaryota</taxon>
        <taxon>Discoba</taxon>
        <taxon>Euglenozoa</taxon>
        <taxon>Kinetoplastea</taxon>
        <taxon>Metakinetoplastina</taxon>
        <taxon>Eubodonida</taxon>
        <taxon>Bodonidae</taxon>
        <taxon>Bodo</taxon>
    </lineage>
</organism>
<gene>
    <name evidence="1" type="ORF">BSAL_34025</name>
</gene>